<protein>
    <submittedName>
        <fullName evidence="2">Uncharacterized protein</fullName>
    </submittedName>
</protein>
<evidence type="ECO:0000313" key="2">
    <source>
        <dbReference type="EMBL" id="OSX64403.1"/>
    </source>
</evidence>
<keyword evidence="1" id="KW-1133">Transmembrane helix</keyword>
<dbReference type="Proteomes" id="UP000194127">
    <property type="component" value="Unassembled WGS sequence"/>
</dbReference>
<evidence type="ECO:0000256" key="1">
    <source>
        <dbReference type="SAM" id="Phobius"/>
    </source>
</evidence>
<accession>A0A1X6N7M0</accession>
<proteinExistence type="predicted"/>
<reference evidence="2 3" key="1">
    <citation type="submission" date="2017-04" db="EMBL/GenBank/DDBJ databases">
        <title>Genome Sequence of the Model Brown-Rot Fungus Postia placenta SB12.</title>
        <authorList>
            <consortium name="DOE Joint Genome Institute"/>
            <person name="Gaskell J."/>
            <person name="Kersten P."/>
            <person name="Larrondo L.F."/>
            <person name="Canessa P."/>
            <person name="Martinez D."/>
            <person name="Hibbett D."/>
            <person name="Schmoll M."/>
            <person name="Kubicek C.P."/>
            <person name="Martinez A.T."/>
            <person name="Yadav J."/>
            <person name="Master E."/>
            <person name="Magnuson J.K."/>
            <person name="James T."/>
            <person name="Yaver D."/>
            <person name="Berka R."/>
            <person name="Labutti K."/>
            <person name="Lipzen A."/>
            <person name="Aerts A."/>
            <person name="Barry K."/>
            <person name="Henrissat B."/>
            <person name="Blanchette R."/>
            <person name="Grigoriev I."/>
            <person name="Cullen D."/>
        </authorList>
    </citation>
    <scope>NUCLEOTIDE SEQUENCE [LARGE SCALE GENOMIC DNA]</scope>
    <source>
        <strain evidence="2 3">MAD-698-R-SB12</strain>
    </source>
</reference>
<keyword evidence="1" id="KW-0812">Transmembrane</keyword>
<feature type="transmembrane region" description="Helical" evidence="1">
    <location>
        <begin position="18"/>
        <end position="37"/>
    </location>
</feature>
<keyword evidence="3" id="KW-1185">Reference proteome</keyword>
<organism evidence="2 3">
    <name type="scientific">Postia placenta MAD-698-R-SB12</name>
    <dbReference type="NCBI Taxonomy" id="670580"/>
    <lineage>
        <taxon>Eukaryota</taxon>
        <taxon>Fungi</taxon>
        <taxon>Dikarya</taxon>
        <taxon>Basidiomycota</taxon>
        <taxon>Agaricomycotina</taxon>
        <taxon>Agaricomycetes</taxon>
        <taxon>Polyporales</taxon>
        <taxon>Adustoporiaceae</taxon>
        <taxon>Rhodonia</taxon>
    </lineage>
</organism>
<sequence>MSINGQRGGNPRSPRIDVALLIESAFAVFMHIVFVPIEPIWGRVLRGIRVEDEGLPLLELQVFRLRGSWVAQTDSTSSIFSIHWVGIDYDGEEDEDIINSRLDHFGFITTFPNTQHLSIKSVSYQLYPSDWRHILRTMPCAISMELHDTASLALAEALRPARVAEDSHDELGHSGIGVAQDVLIHYAKDAEVRTLKTFLESMRDITAETSFVGNSFDWHYVEAGTSRATKQNSAKDGYILCSS</sequence>
<dbReference type="GeneID" id="36329668"/>
<name>A0A1X6N7M0_9APHY</name>
<dbReference type="RefSeq" id="XP_024341197.1">
    <property type="nucleotide sequence ID" value="XM_024484719.1"/>
</dbReference>
<gene>
    <name evidence="2" type="ORF">POSPLADRAFT_1136715</name>
</gene>
<dbReference type="EMBL" id="KZ110594">
    <property type="protein sequence ID" value="OSX64403.1"/>
    <property type="molecule type" value="Genomic_DNA"/>
</dbReference>
<evidence type="ECO:0000313" key="3">
    <source>
        <dbReference type="Proteomes" id="UP000194127"/>
    </source>
</evidence>
<keyword evidence="1" id="KW-0472">Membrane</keyword>
<dbReference type="OrthoDB" id="10278923at2759"/>
<dbReference type="AlphaFoldDB" id="A0A1X6N7M0"/>